<organism evidence="8 9">
    <name type="scientific">Anaerococcus vaginalis</name>
    <dbReference type="NCBI Taxonomy" id="33037"/>
    <lineage>
        <taxon>Bacteria</taxon>
        <taxon>Bacillati</taxon>
        <taxon>Bacillota</taxon>
        <taxon>Tissierellia</taxon>
        <taxon>Tissierellales</taxon>
        <taxon>Peptoniphilaceae</taxon>
        <taxon>Anaerococcus</taxon>
    </lineage>
</organism>
<dbReference type="GO" id="GO:0005737">
    <property type="term" value="C:cytoplasm"/>
    <property type="evidence" value="ECO:0007669"/>
    <property type="project" value="TreeGrafter"/>
</dbReference>
<dbReference type="PROSITE" id="PS51918">
    <property type="entry name" value="RADICAL_SAM"/>
    <property type="match status" value="1"/>
</dbReference>
<comment type="cofactor">
    <cofactor evidence="1">
        <name>[4Fe-4S] cluster</name>
        <dbReference type="ChEBI" id="CHEBI:49883"/>
    </cofactor>
</comment>
<name>A0A7T4F2G8_9FIRM</name>
<dbReference type="SMART" id="SM00729">
    <property type="entry name" value="Elp3"/>
    <property type="match status" value="1"/>
</dbReference>
<reference evidence="8 9" key="1">
    <citation type="submission" date="2020-12" db="EMBL/GenBank/DDBJ databases">
        <title>FDA dAtabase for Regulatory Grade micrObial Sequences (FDA-ARGOS): Supporting development and validation of Infectious Disease Dx tests.</title>
        <authorList>
            <person name="Sproer C."/>
            <person name="Gronow S."/>
            <person name="Severitt S."/>
            <person name="Schroder I."/>
            <person name="Tallon L."/>
            <person name="Sadzewicz L."/>
            <person name="Zhao X."/>
            <person name="Boylan J."/>
            <person name="Ott S."/>
            <person name="Bowen H."/>
            <person name="Vavikolanu K."/>
            <person name="Mehta A."/>
            <person name="Aluvathingal J."/>
            <person name="Nadendla S."/>
            <person name="Lowell S."/>
            <person name="Myers T."/>
            <person name="Yan Y."/>
            <person name="Sichtig H."/>
        </authorList>
    </citation>
    <scope>NUCLEOTIDE SEQUENCE [LARGE SCALE GENOMIC DNA]</scope>
    <source>
        <strain evidence="8 9">FDAARGOS_988</strain>
    </source>
</reference>
<dbReference type="Pfam" id="PF16199">
    <property type="entry name" value="Radical_SAM_C"/>
    <property type="match status" value="1"/>
</dbReference>
<dbReference type="KEGG" id="avg:I6H45_03700"/>
<dbReference type="Gene3D" id="3.80.30.20">
    <property type="entry name" value="tm_1862 like domain"/>
    <property type="match status" value="1"/>
</dbReference>
<keyword evidence="4" id="KW-0479">Metal-binding</keyword>
<keyword evidence="5" id="KW-0408">Iron</keyword>
<keyword evidence="3" id="KW-0949">S-adenosyl-L-methionine</keyword>
<dbReference type="GO" id="GO:0051539">
    <property type="term" value="F:4 iron, 4 sulfur cluster binding"/>
    <property type="evidence" value="ECO:0007669"/>
    <property type="project" value="UniProtKB-KW"/>
</dbReference>
<dbReference type="InterPro" id="IPR032432">
    <property type="entry name" value="Radical_SAM_C"/>
</dbReference>
<evidence type="ECO:0000256" key="1">
    <source>
        <dbReference type="ARBA" id="ARBA00001966"/>
    </source>
</evidence>
<dbReference type="InterPro" id="IPR039661">
    <property type="entry name" value="ELP3"/>
</dbReference>
<dbReference type="Pfam" id="PF04055">
    <property type="entry name" value="Radical_SAM"/>
    <property type="match status" value="1"/>
</dbReference>
<evidence type="ECO:0000259" key="7">
    <source>
        <dbReference type="PROSITE" id="PS51918"/>
    </source>
</evidence>
<dbReference type="AlphaFoldDB" id="A0A7T4F2G8"/>
<dbReference type="SUPFAM" id="SSF102114">
    <property type="entry name" value="Radical SAM enzymes"/>
    <property type="match status" value="1"/>
</dbReference>
<dbReference type="InterPro" id="IPR023404">
    <property type="entry name" value="rSAM_horseshoe"/>
</dbReference>
<dbReference type="EMBL" id="CP066014">
    <property type="protein sequence ID" value="QQB62592.1"/>
    <property type="molecule type" value="Genomic_DNA"/>
</dbReference>
<protein>
    <submittedName>
        <fullName evidence="8">Radical SAM protein</fullName>
    </submittedName>
</protein>
<keyword evidence="6" id="KW-0411">Iron-sulfur</keyword>
<evidence type="ECO:0000256" key="4">
    <source>
        <dbReference type="ARBA" id="ARBA00022723"/>
    </source>
</evidence>
<evidence type="ECO:0000256" key="2">
    <source>
        <dbReference type="ARBA" id="ARBA00022485"/>
    </source>
</evidence>
<dbReference type="SFLD" id="SFLDS00029">
    <property type="entry name" value="Radical_SAM"/>
    <property type="match status" value="1"/>
</dbReference>
<sequence length="358" mass="42032">MSKKEYIIPIFIPFLGCPHDCAFCNQVKITNYKDNINKENTIRQINQYLSYFPKNENLKEIAFFGGSFTGLDEKVMISYLEIALNYKKKGIIDRIRLSTRPDYINNSILDILKKYEVDVIELGIQSLDNEILNANERGHSKEDSIRASKLIKDYGFKLGHQIMPGLYKDSFDKAIKTGLESIKMNPDMVRIYPTLVIKDTKLEKLYKERLYKPLSLDEAIEISSRLYMIYSYKKIPVIRIGLQPTENINEKKDVVAGPFHPSIRQLVETNIHKIYLEELINKYRLKNKIKIHISNREISIIAGNKKANKNYFYKKYGLIINFENDENNFIEYEDKKISYDIENFMREFVEKTYGGDLY</sequence>
<evidence type="ECO:0000256" key="3">
    <source>
        <dbReference type="ARBA" id="ARBA00022691"/>
    </source>
</evidence>
<dbReference type="Proteomes" id="UP000595276">
    <property type="component" value="Chromosome"/>
</dbReference>
<accession>A0A7T4F2G8</accession>
<dbReference type="InterPro" id="IPR058240">
    <property type="entry name" value="rSAM_sf"/>
</dbReference>
<dbReference type="GO" id="GO:0002926">
    <property type="term" value="P:tRNA wobble base 5-methoxycarbonylmethyl-2-thiouridinylation"/>
    <property type="evidence" value="ECO:0007669"/>
    <property type="project" value="TreeGrafter"/>
</dbReference>
<dbReference type="InterPro" id="IPR006638">
    <property type="entry name" value="Elp3/MiaA/NifB-like_rSAM"/>
</dbReference>
<dbReference type="PANTHER" id="PTHR11135:SF0">
    <property type="entry name" value="ELONGATOR COMPLEX PROTEIN 3"/>
    <property type="match status" value="1"/>
</dbReference>
<evidence type="ECO:0000313" key="9">
    <source>
        <dbReference type="Proteomes" id="UP000595276"/>
    </source>
</evidence>
<dbReference type="GO" id="GO:0046872">
    <property type="term" value="F:metal ion binding"/>
    <property type="evidence" value="ECO:0007669"/>
    <property type="project" value="UniProtKB-KW"/>
</dbReference>
<dbReference type="PANTHER" id="PTHR11135">
    <property type="entry name" value="HISTONE ACETYLTRANSFERASE-RELATED"/>
    <property type="match status" value="1"/>
</dbReference>
<dbReference type="InterPro" id="IPR007197">
    <property type="entry name" value="rSAM"/>
</dbReference>
<proteinExistence type="predicted"/>
<dbReference type="GeneID" id="79021825"/>
<dbReference type="RefSeq" id="WP_004838556.1">
    <property type="nucleotide sequence ID" value="NZ_CP066014.1"/>
</dbReference>
<dbReference type="CDD" id="cd01335">
    <property type="entry name" value="Radical_SAM"/>
    <property type="match status" value="1"/>
</dbReference>
<keyword evidence="2" id="KW-0004">4Fe-4S</keyword>
<feature type="domain" description="Radical SAM core" evidence="7">
    <location>
        <begin position="1"/>
        <end position="230"/>
    </location>
</feature>
<evidence type="ECO:0000313" key="8">
    <source>
        <dbReference type="EMBL" id="QQB62592.1"/>
    </source>
</evidence>
<evidence type="ECO:0000256" key="6">
    <source>
        <dbReference type="ARBA" id="ARBA00023014"/>
    </source>
</evidence>
<dbReference type="SFLD" id="SFLDG01086">
    <property type="entry name" value="elongater_protein-like"/>
    <property type="match status" value="1"/>
</dbReference>
<dbReference type="GO" id="GO:0003824">
    <property type="term" value="F:catalytic activity"/>
    <property type="evidence" value="ECO:0007669"/>
    <property type="project" value="InterPro"/>
</dbReference>
<gene>
    <name evidence="8" type="ORF">I6H45_03700</name>
</gene>
<evidence type="ECO:0000256" key="5">
    <source>
        <dbReference type="ARBA" id="ARBA00023004"/>
    </source>
</evidence>